<dbReference type="GO" id="GO:0048188">
    <property type="term" value="C:Set1C/COMPASS complex"/>
    <property type="evidence" value="ECO:0007669"/>
    <property type="project" value="InterPro"/>
</dbReference>
<evidence type="ECO:0000256" key="3">
    <source>
        <dbReference type="ARBA" id="ARBA00038149"/>
    </source>
</evidence>
<dbReference type="EMBL" id="KQ085891">
    <property type="protein sequence ID" value="KLO18788.1"/>
    <property type="molecule type" value="Genomic_DNA"/>
</dbReference>
<evidence type="ECO:0000256" key="2">
    <source>
        <dbReference type="ARBA" id="ARBA00023242"/>
    </source>
</evidence>
<dbReference type="SUPFAM" id="SSF49899">
    <property type="entry name" value="Concanavalin A-like lectins/glucanases"/>
    <property type="match status" value="1"/>
</dbReference>
<evidence type="ECO:0000256" key="4">
    <source>
        <dbReference type="SAM" id="MobiDB-lite"/>
    </source>
</evidence>
<feature type="region of interest" description="Disordered" evidence="4">
    <location>
        <begin position="1"/>
        <end position="63"/>
    </location>
</feature>
<comment type="subcellular location">
    <subcellularLocation>
        <location evidence="1">Nucleus</location>
    </subcellularLocation>
</comment>
<dbReference type="InParanoid" id="A0A0H2SAM9"/>
<dbReference type="InterPro" id="IPR001870">
    <property type="entry name" value="B30.2/SPRY"/>
</dbReference>
<dbReference type="STRING" id="27342.A0A0H2SAM9"/>
<dbReference type="Pfam" id="PF00622">
    <property type="entry name" value="SPRY"/>
    <property type="match status" value="1"/>
</dbReference>
<comment type="similarity">
    <text evidence="3">Belongs to the cclA family.</text>
</comment>
<evidence type="ECO:0000259" key="5">
    <source>
        <dbReference type="PROSITE" id="PS50188"/>
    </source>
</evidence>
<accession>A0A0H2SAM9</accession>
<dbReference type="SMART" id="SM00449">
    <property type="entry name" value="SPRY"/>
    <property type="match status" value="1"/>
</dbReference>
<dbReference type="PANTHER" id="PTHR10598">
    <property type="entry name" value="SET1/ASH2 HISTONE METHYLTRANSFERASE COMPLEX SUBUNIT ASH2"/>
    <property type="match status" value="1"/>
</dbReference>
<feature type="region of interest" description="Disordered" evidence="4">
    <location>
        <begin position="313"/>
        <end position="352"/>
    </location>
</feature>
<feature type="non-terminal residue" evidence="6">
    <location>
        <position position="485"/>
    </location>
</feature>
<feature type="compositionally biased region" description="Polar residues" evidence="4">
    <location>
        <begin position="1"/>
        <end position="15"/>
    </location>
</feature>
<dbReference type="InterPro" id="IPR037353">
    <property type="entry name" value="ASH2"/>
</dbReference>
<organism evidence="6 7">
    <name type="scientific">Schizopora paradoxa</name>
    <dbReference type="NCBI Taxonomy" id="27342"/>
    <lineage>
        <taxon>Eukaryota</taxon>
        <taxon>Fungi</taxon>
        <taxon>Dikarya</taxon>
        <taxon>Basidiomycota</taxon>
        <taxon>Agaricomycotina</taxon>
        <taxon>Agaricomycetes</taxon>
        <taxon>Hymenochaetales</taxon>
        <taxon>Schizoporaceae</taxon>
        <taxon>Schizopora</taxon>
    </lineage>
</organism>
<dbReference type="CDD" id="cd12872">
    <property type="entry name" value="SPRY_Ash2"/>
    <property type="match status" value="1"/>
</dbReference>
<dbReference type="Gene3D" id="2.60.120.920">
    <property type="match status" value="1"/>
</dbReference>
<sequence>MLVRQASSPPDTEPSTPAPDAHNSFSPPPHRKRKHAGGGATAVILTNASSPAPSDGVGAFPDAGPADGEVVAADVQASASRPRLTVSRGPVFLPVAESSKYHTTDQVCMNRLGYRYVPAGLAEPGSKIPYRTIESRPPGYVRVSWEDRNPLIMVTQDGLGLCGEKGFRSARLNVPVREGKWYMEVRIEKGGGEDADQGREGAHVRLGWGRREAQLNGPAGLDGYSYAYRDKTGDKVTLSRPRPYGRSFKSGDVIGMYISLPPKRKPKANDPYDPAHIRRERIAIDFKGQEYFECVEYSQSKEMLALLEDNNKSKSTASVPSSSKKSATVKNLPERGRQGKATPEPAPLQPLPSLKNSKISFFVNGESQGTAFEDIYDYLQLRTVPSKRKNQNKRKREGIRTHTDNPFDDGWLGYYPFISLFNGAEVKLNPGPDFEFPPPDDIDCLLEDKKVKGDHSRKWRPLCERYAEFMAEQWALDAQEEEEAQ</sequence>
<dbReference type="InterPro" id="IPR013320">
    <property type="entry name" value="ConA-like_dom_sf"/>
</dbReference>
<evidence type="ECO:0000313" key="7">
    <source>
        <dbReference type="Proteomes" id="UP000053477"/>
    </source>
</evidence>
<dbReference type="OrthoDB" id="10266026at2759"/>
<evidence type="ECO:0000256" key="1">
    <source>
        <dbReference type="ARBA" id="ARBA00004123"/>
    </source>
</evidence>
<evidence type="ECO:0000313" key="6">
    <source>
        <dbReference type="EMBL" id="KLO18788.1"/>
    </source>
</evidence>
<feature type="compositionally biased region" description="Low complexity" evidence="4">
    <location>
        <begin position="313"/>
        <end position="330"/>
    </location>
</feature>
<dbReference type="PROSITE" id="PS50188">
    <property type="entry name" value="B302_SPRY"/>
    <property type="match status" value="1"/>
</dbReference>
<feature type="domain" description="B30.2/SPRY" evidence="5">
    <location>
        <begin position="120"/>
        <end position="313"/>
    </location>
</feature>
<dbReference type="GO" id="GO:0000976">
    <property type="term" value="F:transcription cis-regulatory region binding"/>
    <property type="evidence" value="ECO:0007669"/>
    <property type="project" value="TreeGrafter"/>
</dbReference>
<proteinExistence type="inferred from homology"/>
<gene>
    <name evidence="6" type="ORF">SCHPADRAFT_794183</name>
</gene>
<name>A0A0H2SAM9_9AGAM</name>
<protein>
    <recommendedName>
        <fullName evidence="5">B30.2/SPRY domain-containing protein</fullName>
    </recommendedName>
</protein>
<keyword evidence="7" id="KW-1185">Reference proteome</keyword>
<dbReference type="Proteomes" id="UP000053477">
    <property type="component" value="Unassembled WGS sequence"/>
</dbReference>
<dbReference type="InterPro" id="IPR043136">
    <property type="entry name" value="B30.2/SPRY_sf"/>
</dbReference>
<reference evidence="6 7" key="1">
    <citation type="submission" date="2015-04" db="EMBL/GenBank/DDBJ databases">
        <title>Complete genome sequence of Schizopora paradoxa KUC8140, a cosmopolitan wood degrader in East Asia.</title>
        <authorList>
            <consortium name="DOE Joint Genome Institute"/>
            <person name="Min B."/>
            <person name="Park H."/>
            <person name="Jang Y."/>
            <person name="Kim J.-J."/>
            <person name="Kim K.H."/>
            <person name="Pangilinan J."/>
            <person name="Lipzen A."/>
            <person name="Riley R."/>
            <person name="Grigoriev I.V."/>
            <person name="Spatafora J.W."/>
            <person name="Choi I.-G."/>
        </authorList>
    </citation>
    <scope>NUCLEOTIDE SEQUENCE [LARGE SCALE GENOMIC DNA]</scope>
    <source>
        <strain evidence="6 7">KUC8140</strain>
    </source>
</reference>
<dbReference type="InterPro" id="IPR003877">
    <property type="entry name" value="SPRY_dom"/>
</dbReference>
<keyword evidence="2" id="KW-0539">Nucleus</keyword>
<dbReference type="AlphaFoldDB" id="A0A0H2SAM9"/>
<dbReference type="PANTHER" id="PTHR10598:SF0">
    <property type="entry name" value="SET1_ASH2 HISTONE METHYLTRANSFERASE COMPLEX SUBUNIT ASH2"/>
    <property type="match status" value="1"/>
</dbReference>